<dbReference type="GO" id="GO:0006952">
    <property type="term" value="P:defense response"/>
    <property type="evidence" value="ECO:0007669"/>
    <property type="project" value="UniProtKB-KW"/>
</dbReference>
<dbReference type="InterPro" id="IPR016177">
    <property type="entry name" value="DNA-bd_dom_sf"/>
</dbReference>
<comment type="similarity">
    <text evidence="7">Belongs to the AP2/ERF transcription factor family. ERF subfamily.</text>
</comment>
<dbReference type="GO" id="GO:0005634">
    <property type="term" value="C:nucleus"/>
    <property type="evidence" value="ECO:0007669"/>
    <property type="project" value="UniProtKB-SubCell"/>
</dbReference>
<dbReference type="SMART" id="SM00380">
    <property type="entry name" value="AP2"/>
    <property type="match status" value="1"/>
</dbReference>
<feature type="region of interest" description="Disordered" evidence="8">
    <location>
        <begin position="1"/>
        <end position="54"/>
    </location>
</feature>
<dbReference type="Pfam" id="PF00847">
    <property type="entry name" value="AP2"/>
    <property type="match status" value="1"/>
</dbReference>
<keyword evidence="11" id="KW-1185">Reference proteome</keyword>
<reference evidence="10" key="1">
    <citation type="submission" date="2019-12" db="EMBL/GenBank/DDBJ databases">
        <authorList>
            <person name="Scholes J."/>
        </authorList>
    </citation>
    <scope>NUCLEOTIDE SEQUENCE</scope>
</reference>
<evidence type="ECO:0000256" key="3">
    <source>
        <dbReference type="ARBA" id="ARBA00023015"/>
    </source>
</evidence>
<feature type="compositionally biased region" description="Polar residues" evidence="8">
    <location>
        <begin position="14"/>
        <end position="33"/>
    </location>
</feature>
<evidence type="ECO:0000256" key="4">
    <source>
        <dbReference type="ARBA" id="ARBA00023125"/>
    </source>
</evidence>
<evidence type="ECO:0000256" key="7">
    <source>
        <dbReference type="ARBA" id="ARBA00024343"/>
    </source>
</evidence>
<dbReference type="SUPFAM" id="SSF54171">
    <property type="entry name" value="DNA-binding domain"/>
    <property type="match status" value="1"/>
</dbReference>
<sequence>MSGSAPPDPKSQHHPTTPDDQNATAAAGASSSPVADGKRPRSRGGPDNSKFRYRGVRQRSWGKWVAEIREPRRRTRRWLGTFATAEEAARAYDRAAIVLYGPRAQLNLTTPEEAAATALPPVSGSGASSSSSSGCPQYGLYPAVQHPNAGLEPNVSAFAQQLYGASDVCIGSENTLDDVSARAQFDTTSYYPNPNVDDGETDRIAANFLNLQDSNNNFGSVGFDENIGSFGSCASAEMAPPPPLPPVTDPAASLFSGYVSSPTWPLAGEDDYTTPGLWDYGDPFLFDSDI</sequence>
<dbReference type="PANTHER" id="PTHR31241">
    <property type="entry name" value="DEHYDRATION-RESPONSIVE ELEMENT-BINDING PROTEIN 2C"/>
    <property type="match status" value="1"/>
</dbReference>
<dbReference type="PROSITE" id="PS51032">
    <property type="entry name" value="AP2_ERF"/>
    <property type="match status" value="1"/>
</dbReference>
<dbReference type="PRINTS" id="PR00367">
    <property type="entry name" value="ETHRSPELEMNT"/>
</dbReference>
<dbReference type="Proteomes" id="UP001153555">
    <property type="component" value="Unassembled WGS sequence"/>
</dbReference>
<dbReference type="GO" id="GO:0003700">
    <property type="term" value="F:DNA-binding transcription factor activity"/>
    <property type="evidence" value="ECO:0007669"/>
    <property type="project" value="InterPro"/>
</dbReference>
<evidence type="ECO:0000259" key="9">
    <source>
        <dbReference type="PROSITE" id="PS51032"/>
    </source>
</evidence>
<evidence type="ECO:0000313" key="10">
    <source>
        <dbReference type="EMBL" id="CAA0834419.1"/>
    </source>
</evidence>
<dbReference type="Gene3D" id="3.30.730.10">
    <property type="entry name" value="AP2/ERF domain"/>
    <property type="match status" value="1"/>
</dbReference>
<keyword evidence="2" id="KW-0611">Plant defense</keyword>
<evidence type="ECO:0000256" key="2">
    <source>
        <dbReference type="ARBA" id="ARBA00022821"/>
    </source>
</evidence>
<evidence type="ECO:0000256" key="5">
    <source>
        <dbReference type="ARBA" id="ARBA00023163"/>
    </source>
</evidence>
<keyword evidence="6" id="KW-0539">Nucleus</keyword>
<dbReference type="PANTHER" id="PTHR31241:SF24">
    <property type="entry name" value="ETHYLENE-RESPONSIVE TRANSCRIPTION FACTOR ABI4"/>
    <property type="match status" value="1"/>
</dbReference>
<protein>
    <submittedName>
        <fullName evidence="10">Ethylene-responsive transcription factor ABI4</fullName>
    </submittedName>
</protein>
<evidence type="ECO:0000256" key="1">
    <source>
        <dbReference type="ARBA" id="ARBA00004123"/>
    </source>
</evidence>
<keyword evidence="3" id="KW-0805">Transcription regulation</keyword>
<organism evidence="10 11">
    <name type="scientific">Striga hermonthica</name>
    <name type="common">Purple witchweed</name>
    <name type="synonym">Buchnera hermonthica</name>
    <dbReference type="NCBI Taxonomy" id="68872"/>
    <lineage>
        <taxon>Eukaryota</taxon>
        <taxon>Viridiplantae</taxon>
        <taxon>Streptophyta</taxon>
        <taxon>Embryophyta</taxon>
        <taxon>Tracheophyta</taxon>
        <taxon>Spermatophyta</taxon>
        <taxon>Magnoliopsida</taxon>
        <taxon>eudicotyledons</taxon>
        <taxon>Gunneridae</taxon>
        <taxon>Pentapetalae</taxon>
        <taxon>asterids</taxon>
        <taxon>lamiids</taxon>
        <taxon>Lamiales</taxon>
        <taxon>Orobanchaceae</taxon>
        <taxon>Buchnereae</taxon>
        <taxon>Striga</taxon>
    </lineage>
</organism>
<dbReference type="InterPro" id="IPR036955">
    <property type="entry name" value="AP2/ERF_dom_sf"/>
</dbReference>
<comment type="caution">
    <text evidence="10">The sequence shown here is derived from an EMBL/GenBank/DDBJ whole genome shotgun (WGS) entry which is preliminary data.</text>
</comment>
<gene>
    <name evidence="10" type="ORF">SHERM_02242</name>
</gene>
<dbReference type="EMBL" id="CACSLK010028053">
    <property type="protein sequence ID" value="CAA0834419.1"/>
    <property type="molecule type" value="Genomic_DNA"/>
</dbReference>
<dbReference type="AlphaFoldDB" id="A0A9N7NPR9"/>
<dbReference type="GO" id="GO:0045893">
    <property type="term" value="P:positive regulation of DNA-templated transcription"/>
    <property type="evidence" value="ECO:0007669"/>
    <property type="project" value="TreeGrafter"/>
</dbReference>
<dbReference type="FunFam" id="3.30.730.10:FF:000001">
    <property type="entry name" value="Ethylene-responsive transcription factor 2"/>
    <property type="match status" value="1"/>
</dbReference>
<accession>A0A9N7NPR9</accession>
<name>A0A9N7NPR9_STRHE</name>
<feature type="domain" description="AP2/ERF" evidence="9">
    <location>
        <begin position="52"/>
        <end position="109"/>
    </location>
</feature>
<dbReference type="GO" id="GO:0000976">
    <property type="term" value="F:transcription cis-regulatory region binding"/>
    <property type="evidence" value="ECO:0007669"/>
    <property type="project" value="TreeGrafter"/>
</dbReference>
<keyword evidence="5" id="KW-0804">Transcription</keyword>
<proteinExistence type="inferred from homology"/>
<evidence type="ECO:0000256" key="6">
    <source>
        <dbReference type="ARBA" id="ARBA00023242"/>
    </source>
</evidence>
<evidence type="ECO:0000256" key="8">
    <source>
        <dbReference type="SAM" id="MobiDB-lite"/>
    </source>
</evidence>
<evidence type="ECO:0000313" key="11">
    <source>
        <dbReference type="Proteomes" id="UP001153555"/>
    </source>
</evidence>
<dbReference type="InterPro" id="IPR001471">
    <property type="entry name" value="AP2/ERF_dom"/>
</dbReference>
<keyword evidence="4" id="KW-0238">DNA-binding</keyword>
<dbReference type="OrthoDB" id="1938645at2759"/>
<dbReference type="CDD" id="cd00018">
    <property type="entry name" value="AP2"/>
    <property type="match status" value="1"/>
</dbReference>
<comment type="subcellular location">
    <subcellularLocation>
        <location evidence="1">Nucleus</location>
    </subcellularLocation>
</comment>